<dbReference type="Proteomes" id="UP000887300">
    <property type="component" value="Unassembled WGS sequence"/>
</dbReference>
<protein>
    <submittedName>
        <fullName evidence="1">Uncharacterized protein</fullName>
    </submittedName>
</protein>
<name>A0A8X8KA64_ACIFI</name>
<gene>
    <name evidence="1" type="ORF">HF568_00915</name>
</gene>
<accession>A0A8X8KA64</accession>
<dbReference type="AlphaFoldDB" id="A0A8X8KA64"/>
<dbReference type="EMBL" id="JABBHS010000027">
    <property type="protein sequence ID" value="MBU2721817.1"/>
    <property type="molecule type" value="Genomic_DNA"/>
</dbReference>
<comment type="caution">
    <text evidence="1">The sequence shown here is derived from an EMBL/GenBank/DDBJ whole genome shotgun (WGS) entry which is preliminary data.</text>
</comment>
<sequence>MISLLIFAVAVLGVDRVLLHANAEIAGAEQLVQAQTYGMETSGTNVAAAAGAQTTIQVAVNISAPVISASQACSTGGVTGLVPTAATGIVQSLFGSGTATPSDTVAPTSITVSVPMVAIRNPAHQESGVSWWLP</sequence>
<reference evidence="1" key="1">
    <citation type="journal article" date="2021" name="ISME J.">
        <title>Genomic evolution of the class Acidithiobacillia: deep-branching Proteobacteria living in extreme acidic conditions.</title>
        <authorList>
            <person name="Moya-Beltran A."/>
            <person name="Beard S."/>
            <person name="Rojas-Villalobos C."/>
            <person name="Issotta F."/>
            <person name="Gallardo Y."/>
            <person name="Ulloa R."/>
            <person name="Giaveno A."/>
            <person name="Degli Esposti M."/>
            <person name="Johnson D.B."/>
            <person name="Quatrini R."/>
        </authorList>
    </citation>
    <scope>NUCLEOTIDE SEQUENCE</scope>
    <source>
        <strain evidence="1">DSM 583</strain>
    </source>
</reference>
<evidence type="ECO:0000313" key="2">
    <source>
        <dbReference type="Proteomes" id="UP000887300"/>
    </source>
</evidence>
<organism evidence="1 2">
    <name type="scientific">Acidithiobacillus ferridurans</name>
    <dbReference type="NCBI Taxonomy" id="1232575"/>
    <lineage>
        <taxon>Bacteria</taxon>
        <taxon>Pseudomonadati</taxon>
        <taxon>Pseudomonadota</taxon>
        <taxon>Acidithiobacillia</taxon>
        <taxon>Acidithiobacillales</taxon>
        <taxon>Acidithiobacillaceae</taxon>
        <taxon>Acidithiobacillus</taxon>
    </lineage>
</organism>
<evidence type="ECO:0000313" key="1">
    <source>
        <dbReference type="EMBL" id="MBU2721817.1"/>
    </source>
</evidence>
<proteinExistence type="predicted"/>